<organism evidence="3 4">
    <name type="scientific">Paenibacillus abyssi</name>
    <dbReference type="NCBI Taxonomy" id="1340531"/>
    <lineage>
        <taxon>Bacteria</taxon>
        <taxon>Bacillati</taxon>
        <taxon>Bacillota</taxon>
        <taxon>Bacilli</taxon>
        <taxon>Bacillales</taxon>
        <taxon>Paenibacillaceae</taxon>
        <taxon>Paenibacillus</taxon>
    </lineage>
</organism>
<feature type="region of interest" description="Disordered" evidence="1">
    <location>
        <begin position="65"/>
        <end position="141"/>
    </location>
</feature>
<gene>
    <name evidence="3" type="ORF">GCM10010916_29830</name>
</gene>
<dbReference type="RefSeq" id="WP_188531857.1">
    <property type="nucleotide sequence ID" value="NZ_BMGR01000009.1"/>
</dbReference>
<proteinExistence type="predicted"/>
<dbReference type="SMART" id="SM00278">
    <property type="entry name" value="HhH1"/>
    <property type="match status" value="2"/>
</dbReference>
<dbReference type="Pfam" id="PF12836">
    <property type="entry name" value="HHH_3"/>
    <property type="match status" value="1"/>
</dbReference>
<dbReference type="InterPro" id="IPR004509">
    <property type="entry name" value="Competence_ComEA_HhH"/>
</dbReference>
<dbReference type="EMBL" id="BMGR01000009">
    <property type="protein sequence ID" value="GGG11024.1"/>
    <property type="molecule type" value="Genomic_DNA"/>
</dbReference>
<dbReference type="InterPro" id="IPR003583">
    <property type="entry name" value="Hlx-hairpin-Hlx_DNA-bd_motif"/>
</dbReference>
<comment type="caution">
    <text evidence="3">The sequence shown here is derived from an EMBL/GenBank/DDBJ whole genome shotgun (WGS) entry which is preliminary data.</text>
</comment>
<dbReference type="Proteomes" id="UP000644756">
    <property type="component" value="Unassembled WGS sequence"/>
</dbReference>
<dbReference type="Gene3D" id="1.10.150.320">
    <property type="entry name" value="Photosystem II 12 kDa extrinsic protein"/>
    <property type="match status" value="1"/>
</dbReference>
<protein>
    <recommendedName>
        <fullName evidence="2">Helix-hairpin-helix DNA-binding motif class 1 domain-containing protein</fullName>
    </recommendedName>
</protein>
<dbReference type="GO" id="GO:0006281">
    <property type="term" value="P:DNA repair"/>
    <property type="evidence" value="ECO:0007669"/>
    <property type="project" value="InterPro"/>
</dbReference>
<dbReference type="GO" id="GO:0003677">
    <property type="term" value="F:DNA binding"/>
    <property type="evidence" value="ECO:0007669"/>
    <property type="project" value="InterPro"/>
</dbReference>
<dbReference type="AlphaFoldDB" id="A0A917D710"/>
<dbReference type="GO" id="GO:0015627">
    <property type="term" value="C:type II protein secretion system complex"/>
    <property type="evidence" value="ECO:0007669"/>
    <property type="project" value="TreeGrafter"/>
</dbReference>
<evidence type="ECO:0000313" key="4">
    <source>
        <dbReference type="Proteomes" id="UP000644756"/>
    </source>
</evidence>
<keyword evidence="4" id="KW-1185">Reference proteome</keyword>
<evidence type="ECO:0000259" key="2">
    <source>
        <dbReference type="SMART" id="SM00278"/>
    </source>
</evidence>
<dbReference type="PANTHER" id="PTHR21180:SF32">
    <property type="entry name" value="ENDONUCLEASE_EXONUCLEASE_PHOSPHATASE FAMILY DOMAIN-CONTAINING PROTEIN 1"/>
    <property type="match status" value="1"/>
</dbReference>
<dbReference type="PROSITE" id="PS51257">
    <property type="entry name" value="PROKAR_LIPOPROTEIN"/>
    <property type="match status" value="1"/>
</dbReference>
<dbReference type="GO" id="GO:0015628">
    <property type="term" value="P:protein secretion by the type II secretion system"/>
    <property type="evidence" value="ECO:0007669"/>
    <property type="project" value="TreeGrafter"/>
</dbReference>
<feature type="domain" description="Helix-hairpin-helix DNA-binding motif class 1" evidence="2">
    <location>
        <begin position="149"/>
        <end position="168"/>
    </location>
</feature>
<evidence type="ECO:0000256" key="1">
    <source>
        <dbReference type="SAM" id="MobiDB-lite"/>
    </source>
</evidence>
<feature type="compositionally biased region" description="Polar residues" evidence="1">
    <location>
        <begin position="83"/>
        <end position="94"/>
    </location>
</feature>
<sequence>MRRAHNLSPASKLAVGLLLAAGACLLITAVWMPKEKLPDGWIPLQSELASTLDRLAQEEAVMEADMEVSSQNQPKSSSERNRQTTAEPAASGNSAGLERSGNEPVPGETLDSYGNGAVSFPESGQPGGKNDASGAADDGKIDLNTATTDQLDTLPGIGMAKAQAIVDDRSKNGPFHSVEDLMRVKGIGPKILEKMKESVVVRR</sequence>
<reference evidence="3" key="2">
    <citation type="submission" date="2020-09" db="EMBL/GenBank/DDBJ databases">
        <authorList>
            <person name="Sun Q."/>
            <person name="Zhou Y."/>
        </authorList>
    </citation>
    <scope>NUCLEOTIDE SEQUENCE</scope>
    <source>
        <strain evidence="3">CGMCC 1.12987</strain>
    </source>
</reference>
<name>A0A917D710_9BACL</name>
<reference evidence="3" key="1">
    <citation type="journal article" date="2014" name="Int. J. Syst. Evol. Microbiol.">
        <title>Complete genome sequence of Corynebacterium casei LMG S-19264T (=DSM 44701T), isolated from a smear-ripened cheese.</title>
        <authorList>
            <consortium name="US DOE Joint Genome Institute (JGI-PGF)"/>
            <person name="Walter F."/>
            <person name="Albersmeier A."/>
            <person name="Kalinowski J."/>
            <person name="Ruckert C."/>
        </authorList>
    </citation>
    <scope>NUCLEOTIDE SEQUENCE</scope>
    <source>
        <strain evidence="3">CGMCC 1.12987</strain>
    </source>
</reference>
<dbReference type="InterPro" id="IPR051675">
    <property type="entry name" value="Endo/Exo/Phosphatase_dom_1"/>
</dbReference>
<evidence type="ECO:0000313" key="3">
    <source>
        <dbReference type="EMBL" id="GGG11024.1"/>
    </source>
</evidence>
<dbReference type="SUPFAM" id="SSF47781">
    <property type="entry name" value="RuvA domain 2-like"/>
    <property type="match status" value="1"/>
</dbReference>
<dbReference type="PANTHER" id="PTHR21180">
    <property type="entry name" value="ENDONUCLEASE/EXONUCLEASE/PHOSPHATASE FAMILY DOMAIN-CONTAINING PROTEIN 1"/>
    <property type="match status" value="1"/>
</dbReference>
<accession>A0A917D710</accession>
<dbReference type="NCBIfam" id="TIGR00426">
    <property type="entry name" value="competence protein ComEA helix-hairpin-helix repeat region"/>
    <property type="match status" value="1"/>
</dbReference>
<feature type="domain" description="Helix-hairpin-helix DNA-binding motif class 1" evidence="2">
    <location>
        <begin position="179"/>
        <end position="198"/>
    </location>
</feature>
<dbReference type="InterPro" id="IPR010994">
    <property type="entry name" value="RuvA_2-like"/>
</dbReference>